<evidence type="ECO:0000313" key="1">
    <source>
        <dbReference type="EMBL" id="CAK7333223.1"/>
    </source>
</evidence>
<dbReference type="Proteomes" id="UP001314170">
    <property type="component" value="Unassembled WGS sequence"/>
</dbReference>
<dbReference type="EMBL" id="CAWUPB010000913">
    <property type="protein sequence ID" value="CAK7333223.1"/>
    <property type="molecule type" value="Genomic_DNA"/>
</dbReference>
<evidence type="ECO:0000313" key="2">
    <source>
        <dbReference type="Proteomes" id="UP001314170"/>
    </source>
</evidence>
<dbReference type="AlphaFoldDB" id="A0AAV1RDF1"/>
<proteinExistence type="predicted"/>
<sequence>MEPLRGRWCMLRSEVIIDDVGLGACYWCCGKHGGMGSGLRGVARGCRGGELLREMGRQWVRGCYRRRGGSRQEVVVGGSLLGGVNDSYPKKRHDGLFICK</sequence>
<reference evidence="1 2" key="1">
    <citation type="submission" date="2024-01" db="EMBL/GenBank/DDBJ databases">
        <authorList>
            <person name="Waweru B."/>
        </authorList>
    </citation>
    <scope>NUCLEOTIDE SEQUENCE [LARGE SCALE GENOMIC DNA]</scope>
</reference>
<gene>
    <name evidence="1" type="ORF">DCAF_LOCUS9378</name>
</gene>
<keyword evidence="2" id="KW-1185">Reference proteome</keyword>
<name>A0AAV1RDF1_9ROSI</name>
<accession>A0AAV1RDF1</accession>
<feature type="non-terminal residue" evidence="1">
    <location>
        <position position="100"/>
    </location>
</feature>
<organism evidence="1 2">
    <name type="scientific">Dovyalis caffra</name>
    <dbReference type="NCBI Taxonomy" id="77055"/>
    <lineage>
        <taxon>Eukaryota</taxon>
        <taxon>Viridiplantae</taxon>
        <taxon>Streptophyta</taxon>
        <taxon>Embryophyta</taxon>
        <taxon>Tracheophyta</taxon>
        <taxon>Spermatophyta</taxon>
        <taxon>Magnoliopsida</taxon>
        <taxon>eudicotyledons</taxon>
        <taxon>Gunneridae</taxon>
        <taxon>Pentapetalae</taxon>
        <taxon>rosids</taxon>
        <taxon>fabids</taxon>
        <taxon>Malpighiales</taxon>
        <taxon>Salicaceae</taxon>
        <taxon>Flacourtieae</taxon>
        <taxon>Dovyalis</taxon>
    </lineage>
</organism>
<comment type="caution">
    <text evidence="1">The sequence shown here is derived from an EMBL/GenBank/DDBJ whole genome shotgun (WGS) entry which is preliminary data.</text>
</comment>
<protein>
    <submittedName>
        <fullName evidence="1">Uncharacterized protein</fullName>
    </submittedName>
</protein>